<dbReference type="OrthoDB" id="9863686at2"/>
<protein>
    <submittedName>
        <fullName evidence="1">Uncharacterized protein</fullName>
    </submittedName>
</protein>
<dbReference type="EMBL" id="WXEY01000024">
    <property type="protein sequence ID" value="MZP31068.1"/>
    <property type="molecule type" value="Genomic_DNA"/>
</dbReference>
<dbReference type="AlphaFoldDB" id="A0A845LBL4"/>
<keyword evidence="2" id="KW-1185">Reference proteome</keyword>
<accession>A0A845LBL4</accession>
<dbReference type="RefSeq" id="WP_161259588.1">
    <property type="nucleotide sequence ID" value="NZ_WXEY01000024.1"/>
</dbReference>
<gene>
    <name evidence="1" type="ORF">GTO91_15235</name>
</gene>
<sequence length="65" mass="7726">MLMAIQQSYEQSAWDTRLFMRRVQRAGITIPPDVQELLEERIETAIAVSESSQNEIRRRRTHRLL</sequence>
<name>A0A845LBL4_9FIRM</name>
<evidence type="ECO:0000313" key="2">
    <source>
        <dbReference type="Proteomes" id="UP000463470"/>
    </source>
</evidence>
<dbReference type="Proteomes" id="UP000463470">
    <property type="component" value="Unassembled WGS sequence"/>
</dbReference>
<organism evidence="1 2">
    <name type="scientific">Heliomicrobium undosum</name>
    <dbReference type="NCBI Taxonomy" id="121734"/>
    <lineage>
        <taxon>Bacteria</taxon>
        <taxon>Bacillati</taxon>
        <taxon>Bacillota</taxon>
        <taxon>Clostridia</taxon>
        <taxon>Eubacteriales</taxon>
        <taxon>Heliobacteriaceae</taxon>
        <taxon>Heliomicrobium</taxon>
    </lineage>
</organism>
<reference evidence="1 2" key="1">
    <citation type="submission" date="2020-01" db="EMBL/GenBank/DDBJ databases">
        <title>Whole-genome sequence of Heliobacterium undosum DSM 13378.</title>
        <authorList>
            <person name="Kyndt J.A."/>
            <person name="Meyer T.E."/>
        </authorList>
    </citation>
    <scope>NUCLEOTIDE SEQUENCE [LARGE SCALE GENOMIC DNA]</scope>
    <source>
        <strain evidence="1 2">DSM 13378</strain>
    </source>
</reference>
<evidence type="ECO:0000313" key="1">
    <source>
        <dbReference type="EMBL" id="MZP31068.1"/>
    </source>
</evidence>
<comment type="caution">
    <text evidence="1">The sequence shown here is derived from an EMBL/GenBank/DDBJ whole genome shotgun (WGS) entry which is preliminary data.</text>
</comment>
<proteinExistence type="predicted"/>